<dbReference type="GO" id="GO:0005634">
    <property type="term" value="C:nucleus"/>
    <property type="evidence" value="ECO:0007669"/>
    <property type="project" value="TreeGrafter"/>
</dbReference>
<dbReference type="InterPro" id="IPR002501">
    <property type="entry name" value="PsdUridine_synth_N"/>
</dbReference>
<dbReference type="GO" id="GO:0003723">
    <property type="term" value="F:RNA binding"/>
    <property type="evidence" value="ECO:0007669"/>
    <property type="project" value="InterPro"/>
</dbReference>
<keyword evidence="3" id="KW-0819">tRNA processing</keyword>
<accession>A0A0D3J658</accession>
<evidence type="ECO:0000313" key="6">
    <source>
        <dbReference type="EnsemblProtists" id="EOD18993"/>
    </source>
</evidence>
<dbReference type="Gene3D" id="3.30.2350.10">
    <property type="entry name" value="Pseudouridine synthase"/>
    <property type="match status" value="1"/>
</dbReference>
<name>A0A0D3J658_EMIH1</name>
<evidence type="ECO:0000256" key="4">
    <source>
        <dbReference type="ARBA" id="ARBA00023235"/>
    </source>
</evidence>
<reference evidence="6" key="2">
    <citation type="submission" date="2024-10" db="UniProtKB">
        <authorList>
            <consortium name="EnsemblProtists"/>
        </authorList>
    </citation>
    <scope>IDENTIFICATION</scope>
</reference>
<proteinExistence type="inferred from homology"/>
<evidence type="ECO:0000259" key="5">
    <source>
        <dbReference type="Pfam" id="PF01509"/>
    </source>
</evidence>
<dbReference type="GO" id="GO:0006400">
    <property type="term" value="P:tRNA modification"/>
    <property type="evidence" value="ECO:0007669"/>
    <property type="project" value="TreeGrafter"/>
</dbReference>
<dbReference type="PANTHER" id="PTHR13767">
    <property type="entry name" value="TRNA-PSEUDOURIDINE SYNTHASE"/>
    <property type="match status" value="1"/>
</dbReference>
<reference evidence="7" key="1">
    <citation type="journal article" date="2013" name="Nature">
        <title>Pan genome of the phytoplankton Emiliania underpins its global distribution.</title>
        <authorList>
            <person name="Read B.A."/>
            <person name="Kegel J."/>
            <person name="Klute M.J."/>
            <person name="Kuo A."/>
            <person name="Lefebvre S.C."/>
            <person name="Maumus F."/>
            <person name="Mayer C."/>
            <person name="Miller J."/>
            <person name="Monier A."/>
            <person name="Salamov A."/>
            <person name="Young J."/>
            <person name="Aguilar M."/>
            <person name="Claverie J.M."/>
            <person name="Frickenhaus S."/>
            <person name="Gonzalez K."/>
            <person name="Herman E.K."/>
            <person name="Lin Y.C."/>
            <person name="Napier J."/>
            <person name="Ogata H."/>
            <person name="Sarno A.F."/>
            <person name="Shmutz J."/>
            <person name="Schroeder D."/>
            <person name="de Vargas C."/>
            <person name="Verret F."/>
            <person name="von Dassow P."/>
            <person name="Valentin K."/>
            <person name="Van de Peer Y."/>
            <person name="Wheeler G."/>
            <person name="Dacks J.B."/>
            <person name="Delwiche C.F."/>
            <person name="Dyhrman S.T."/>
            <person name="Glockner G."/>
            <person name="John U."/>
            <person name="Richards T."/>
            <person name="Worden A.Z."/>
            <person name="Zhang X."/>
            <person name="Grigoriev I.V."/>
            <person name="Allen A.E."/>
            <person name="Bidle K."/>
            <person name="Borodovsky M."/>
            <person name="Bowler C."/>
            <person name="Brownlee C."/>
            <person name="Cock J.M."/>
            <person name="Elias M."/>
            <person name="Gladyshev V.N."/>
            <person name="Groth M."/>
            <person name="Guda C."/>
            <person name="Hadaegh A."/>
            <person name="Iglesias-Rodriguez M.D."/>
            <person name="Jenkins J."/>
            <person name="Jones B.M."/>
            <person name="Lawson T."/>
            <person name="Leese F."/>
            <person name="Lindquist E."/>
            <person name="Lobanov A."/>
            <person name="Lomsadze A."/>
            <person name="Malik S.B."/>
            <person name="Marsh M.E."/>
            <person name="Mackinder L."/>
            <person name="Mock T."/>
            <person name="Mueller-Roeber B."/>
            <person name="Pagarete A."/>
            <person name="Parker M."/>
            <person name="Probert I."/>
            <person name="Quesneville H."/>
            <person name="Raines C."/>
            <person name="Rensing S.A."/>
            <person name="Riano-Pachon D.M."/>
            <person name="Richier S."/>
            <person name="Rokitta S."/>
            <person name="Shiraiwa Y."/>
            <person name="Soanes D.M."/>
            <person name="van der Giezen M."/>
            <person name="Wahlund T.M."/>
            <person name="Williams B."/>
            <person name="Wilson W."/>
            <person name="Wolfe G."/>
            <person name="Wurch L.L."/>
        </authorList>
    </citation>
    <scope>NUCLEOTIDE SEQUENCE</scope>
</reference>
<keyword evidence="4" id="KW-0413">Isomerase</keyword>
<dbReference type="Pfam" id="PF01509">
    <property type="entry name" value="TruB_N"/>
    <property type="match status" value="1"/>
</dbReference>
<dbReference type="InterPro" id="IPR014780">
    <property type="entry name" value="tRNA_psdUridine_synth_TruB"/>
</dbReference>
<keyword evidence="7" id="KW-1185">Reference proteome</keyword>
<dbReference type="STRING" id="2903.R1C8P8"/>
<dbReference type="RefSeq" id="XP_005771422.1">
    <property type="nucleotide sequence ID" value="XM_005771365.1"/>
</dbReference>
<dbReference type="PANTHER" id="PTHR13767:SF2">
    <property type="entry name" value="PSEUDOURIDYLATE SYNTHASE TRUB1"/>
    <property type="match status" value="1"/>
</dbReference>
<dbReference type="Proteomes" id="UP000013827">
    <property type="component" value="Unassembled WGS sequence"/>
</dbReference>
<sequence length="213" mass="22417">GIVVAYKPTNWTSFDVVAKARGCLEADLKKAGHTFRRRSRLKVGHGGTLDPLAEGLLVLGIGAGCKGLEGYLKGGKAYRATARLGTETDTQDSSGAITRSEPAEHVTLAALRDAAAGLTGSILQRPPIYSALKRGGKPLHELARAGKIEEGDVEPRRVTVHSLEVSRFDAESGSFELLVDCAGGTYVRTLIVDLGRAVGSAAHMTGLVRTRVG</sequence>
<dbReference type="GO" id="GO:1990481">
    <property type="term" value="P:mRNA pseudouridine synthesis"/>
    <property type="evidence" value="ECO:0007669"/>
    <property type="project" value="TreeGrafter"/>
</dbReference>
<dbReference type="InterPro" id="IPR020103">
    <property type="entry name" value="PsdUridine_synth_cat_dom_sf"/>
</dbReference>
<dbReference type="SUPFAM" id="SSF55120">
    <property type="entry name" value="Pseudouridine synthase"/>
    <property type="match status" value="1"/>
</dbReference>
<dbReference type="PaxDb" id="2903-EOD18993"/>
<protein>
    <recommendedName>
        <fullName evidence="2">tRNA pseudouridine(55) synthase</fullName>
        <ecNumber evidence="2">5.4.99.25</ecNumber>
    </recommendedName>
</protein>
<organism evidence="6 7">
    <name type="scientific">Emiliania huxleyi (strain CCMP1516)</name>
    <dbReference type="NCBI Taxonomy" id="280463"/>
    <lineage>
        <taxon>Eukaryota</taxon>
        <taxon>Haptista</taxon>
        <taxon>Haptophyta</taxon>
        <taxon>Prymnesiophyceae</taxon>
        <taxon>Isochrysidales</taxon>
        <taxon>Noelaerhabdaceae</taxon>
        <taxon>Emiliania</taxon>
    </lineage>
</organism>
<dbReference type="NCBIfam" id="TIGR00431">
    <property type="entry name" value="TruB"/>
    <property type="match status" value="1"/>
</dbReference>
<evidence type="ECO:0000256" key="1">
    <source>
        <dbReference type="ARBA" id="ARBA00008999"/>
    </source>
</evidence>
<dbReference type="GeneID" id="17264543"/>
<comment type="similarity">
    <text evidence="1">Belongs to the pseudouridine synthase TruB family.</text>
</comment>
<feature type="domain" description="Pseudouridine synthase II N-terminal" evidence="5">
    <location>
        <begin position="41"/>
        <end position="187"/>
    </location>
</feature>
<evidence type="ECO:0000313" key="7">
    <source>
        <dbReference type="Proteomes" id="UP000013827"/>
    </source>
</evidence>
<dbReference type="eggNOG" id="KOG2529">
    <property type="taxonomic scope" value="Eukaryota"/>
</dbReference>
<dbReference type="GO" id="GO:0160148">
    <property type="term" value="F:tRNA pseudouridine(55) synthase activity"/>
    <property type="evidence" value="ECO:0007669"/>
    <property type="project" value="UniProtKB-EC"/>
</dbReference>
<dbReference type="HOGENOM" id="CLU_032087_2_1_1"/>
<dbReference type="KEGG" id="ehx:EMIHUDRAFT_44604"/>
<dbReference type="AlphaFoldDB" id="A0A0D3J658"/>
<dbReference type="EnsemblProtists" id="EOD18993">
    <property type="protein sequence ID" value="EOD18993"/>
    <property type="gene ID" value="EMIHUDRAFT_44604"/>
</dbReference>
<dbReference type="EC" id="5.4.99.25" evidence="2"/>
<evidence type="ECO:0000256" key="3">
    <source>
        <dbReference type="ARBA" id="ARBA00022694"/>
    </source>
</evidence>
<evidence type="ECO:0000256" key="2">
    <source>
        <dbReference type="ARBA" id="ARBA00012787"/>
    </source>
</evidence>